<accession>A0ABM0GJN9</accession>
<dbReference type="RefSeq" id="XP_006812238.1">
    <property type="nucleotide sequence ID" value="XM_006812175.1"/>
</dbReference>
<dbReference type="InterPro" id="IPR005568">
    <property type="entry name" value="Ribosomal_uL6_N"/>
</dbReference>
<evidence type="ECO:0000256" key="2">
    <source>
        <dbReference type="ARBA" id="ARBA00022980"/>
    </source>
</evidence>
<dbReference type="Proteomes" id="UP000694865">
    <property type="component" value="Unplaced"/>
</dbReference>
<dbReference type="Gene3D" id="2.30.30.30">
    <property type="match status" value="1"/>
</dbReference>
<dbReference type="RefSeq" id="XP_006812239.1">
    <property type="nucleotide sequence ID" value="XM_006812176.1"/>
</dbReference>
<comment type="similarity">
    <text evidence="1">Belongs to the eukaryotic ribosomal protein eL6 family.</text>
</comment>
<evidence type="ECO:0000256" key="8">
    <source>
        <dbReference type="SAM" id="MobiDB-lite"/>
    </source>
</evidence>
<sequence>MANEKKRKRPHSSRNSMLSGGISRYGRAAMYARTATYKKKWTVVKKEKAASPKFIEKQIGGDKNGGKRQVRVKRQPRYYPTEELAKRKRISKKPFSEHKHRLRASITPGTVLIMVAGKYKGNRVVFLKQFPSGLLLVTGPMKINGVPLRRVNQIYCIATQTKVDISTVKLPPRLTDAYFKKKKLKKPRHQEGEIFDEAKEEYSVSDERKEDQKIVDKQLVPLVKKVPHLQGYLRSKFALSNKQYPHLMKF</sequence>
<evidence type="ECO:0000313" key="12">
    <source>
        <dbReference type="RefSeq" id="XP_006812238.1"/>
    </source>
</evidence>
<dbReference type="CDD" id="cd13156">
    <property type="entry name" value="KOW_RPL6"/>
    <property type="match status" value="1"/>
</dbReference>
<evidence type="ECO:0000256" key="6">
    <source>
        <dbReference type="ARBA" id="ARBA00035351"/>
    </source>
</evidence>
<dbReference type="InterPro" id="IPR000915">
    <property type="entry name" value="60S_ribosomal_eL6"/>
</dbReference>
<evidence type="ECO:0000256" key="1">
    <source>
        <dbReference type="ARBA" id="ARBA00010592"/>
    </source>
</evidence>
<dbReference type="PANTHER" id="PTHR10715:SF0">
    <property type="entry name" value="LARGE RIBOSOMAL SUBUNIT PROTEIN EL6"/>
    <property type="match status" value="1"/>
</dbReference>
<keyword evidence="2" id="KW-0689">Ribosomal protein</keyword>
<evidence type="ECO:0000256" key="5">
    <source>
        <dbReference type="ARBA" id="ARBA00035233"/>
    </source>
</evidence>
<dbReference type="InterPro" id="IPR014722">
    <property type="entry name" value="Rib_uL2_dom2"/>
</dbReference>
<keyword evidence="3" id="KW-0687">Ribonucleoprotein</keyword>
<comment type="function">
    <text evidence="4">Component of the large ribosomal subunit. The ribosome is a large ribonucleoprotein complex responsible for the synthesis of proteins in the cell.</text>
</comment>
<reference evidence="11 12" key="1">
    <citation type="submission" date="2025-05" db="UniProtKB">
        <authorList>
            <consortium name="RefSeq"/>
        </authorList>
    </citation>
    <scope>IDENTIFICATION</scope>
    <source>
        <tissue evidence="11 12">Testes</tissue>
    </source>
</reference>
<dbReference type="InterPro" id="IPR008991">
    <property type="entry name" value="Translation_prot_SH3-like_sf"/>
</dbReference>
<protein>
    <recommendedName>
        <fullName evidence="5">Large ribosomal subunit protein eL6</fullName>
    </recommendedName>
    <alternativeName>
        <fullName evidence="6">60S ribosomal protein L6</fullName>
    </alternativeName>
</protein>
<dbReference type="PANTHER" id="PTHR10715">
    <property type="entry name" value="60S RIBOSOMAL PROTEIN L6"/>
    <property type="match status" value="1"/>
</dbReference>
<feature type="compositionally biased region" description="Basic residues" evidence="8">
    <location>
        <begin position="1"/>
        <end position="12"/>
    </location>
</feature>
<dbReference type="InterPro" id="IPR041997">
    <property type="entry name" value="Ribosomal_eL6_KOW"/>
</dbReference>
<evidence type="ECO:0000256" key="7">
    <source>
        <dbReference type="ARBA" id="ARBA00046388"/>
    </source>
</evidence>
<name>A0ABM0GJN9_SACKO</name>
<dbReference type="GeneID" id="100375353"/>
<evidence type="ECO:0000256" key="4">
    <source>
        <dbReference type="ARBA" id="ARBA00034092"/>
    </source>
</evidence>
<evidence type="ECO:0000256" key="3">
    <source>
        <dbReference type="ARBA" id="ARBA00023274"/>
    </source>
</evidence>
<proteinExistence type="inferred from homology"/>
<feature type="domain" description="Large ribosomal subunit protein uL6 N-terminal" evidence="9">
    <location>
        <begin position="5"/>
        <end position="53"/>
    </location>
</feature>
<comment type="subunit">
    <text evidence="7">Component of the large ribosomal subunit. May bind IPO9 with low affinity.</text>
</comment>
<gene>
    <name evidence="11 12 13" type="primary">LOC100375353</name>
</gene>
<organism evidence="10 11">
    <name type="scientific">Saccoglossus kowalevskii</name>
    <name type="common">Acorn worm</name>
    <dbReference type="NCBI Taxonomy" id="10224"/>
    <lineage>
        <taxon>Eukaryota</taxon>
        <taxon>Metazoa</taxon>
        <taxon>Hemichordata</taxon>
        <taxon>Enteropneusta</taxon>
        <taxon>Harrimaniidae</taxon>
        <taxon>Saccoglossus</taxon>
    </lineage>
</organism>
<feature type="region of interest" description="Disordered" evidence="8">
    <location>
        <begin position="1"/>
        <end position="21"/>
    </location>
</feature>
<keyword evidence="10" id="KW-1185">Reference proteome</keyword>
<dbReference type="RefSeq" id="XP_002731336.1">
    <property type="nucleotide sequence ID" value="XM_002731290.2"/>
</dbReference>
<evidence type="ECO:0000313" key="10">
    <source>
        <dbReference type="Proteomes" id="UP000694865"/>
    </source>
</evidence>
<evidence type="ECO:0000259" key="9">
    <source>
        <dbReference type="Pfam" id="PF03868"/>
    </source>
</evidence>
<dbReference type="SUPFAM" id="SSF50104">
    <property type="entry name" value="Translation proteins SH3-like domain"/>
    <property type="match status" value="1"/>
</dbReference>
<evidence type="ECO:0000313" key="11">
    <source>
        <dbReference type="RefSeq" id="XP_002731336.1"/>
    </source>
</evidence>
<evidence type="ECO:0000313" key="13">
    <source>
        <dbReference type="RefSeq" id="XP_006812239.1"/>
    </source>
</evidence>
<dbReference type="Pfam" id="PF03868">
    <property type="entry name" value="Ribosomal_L6e_N"/>
    <property type="match status" value="1"/>
</dbReference>
<dbReference type="Pfam" id="PF01159">
    <property type="entry name" value="Ribosomal_L6e"/>
    <property type="match status" value="1"/>
</dbReference>